<evidence type="ECO:0000259" key="6">
    <source>
        <dbReference type="Pfam" id="PF07298"/>
    </source>
</evidence>
<sequence length="226" mass="24877">MPTLILAILAFIAAHVIPAYRPLREKLIAVLGRRGYLAAYMALSLALLAWVAIAYTQAPYVEVWTQTPWMRWVPNLVMPVAFILLAASLILPNPFSLAVRTKGFDPKRPGLLAVTRHPLMWAVSLWAGAHMAPNGDVASLMLFGLLCALGLAGPIILDAKYKKRLGQEAWERLTRRTSSVPFVALLRGRADWVFDGRDAVTAALGILFYVGFLHVHVYLIGVSPLP</sequence>
<organism evidence="7 8">
    <name type="scientific">Varunaivibrio sulfuroxidans</name>
    <dbReference type="NCBI Taxonomy" id="1773489"/>
    <lineage>
        <taxon>Bacteria</taxon>
        <taxon>Pseudomonadati</taxon>
        <taxon>Pseudomonadota</taxon>
        <taxon>Alphaproteobacteria</taxon>
        <taxon>Rhodospirillales</taxon>
        <taxon>Magnetovibrionaceae</taxon>
        <taxon>Varunaivibrio</taxon>
    </lineage>
</organism>
<feature type="domain" description="NnrU" evidence="6">
    <location>
        <begin position="4"/>
        <end position="224"/>
    </location>
</feature>
<evidence type="ECO:0000256" key="3">
    <source>
        <dbReference type="ARBA" id="ARBA00022989"/>
    </source>
</evidence>
<reference evidence="7 8" key="1">
    <citation type="submission" date="2019-03" db="EMBL/GenBank/DDBJ databases">
        <title>Genomic Encyclopedia of Type Strains, Phase IV (KMG-IV): sequencing the most valuable type-strain genomes for metagenomic binning, comparative biology and taxonomic classification.</title>
        <authorList>
            <person name="Goeker M."/>
        </authorList>
    </citation>
    <scope>NUCLEOTIDE SEQUENCE [LARGE SCALE GENOMIC DNA]</scope>
    <source>
        <strain evidence="7 8">DSM 101688</strain>
    </source>
</reference>
<evidence type="ECO:0000256" key="5">
    <source>
        <dbReference type="SAM" id="Phobius"/>
    </source>
</evidence>
<comment type="caution">
    <text evidence="7">The sequence shown here is derived from an EMBL/GenBank/DDBJ whole genome shotgun (WGS) entry which is preliminary data.</text>
</comment>
<feature type="transmembrane region" description="Helical" evidence="5">
    <location>
        <begin position="35"/>
        <end position="56"/>
    </location>
</feature>
<feature type="transmembrane region" description="Helical" evidence="5">
    <location>
        <begin position="76"/>
        <end position="99"/>
    </location>
</feature>
<dbReference type="OrthoDB" id="5293641at2"/>
<evidence type="ECO:0000256" key="2">
    <source>
        <dbReference type="ARBA" id="ARBA00022692"/>
    </source>
</evidence>
<evidence type="ECO:0000256" key="1">
    <source>
        <dbReference type="ARBA" id="ARBA00004141"/>
    </source>
</evidence>
<name>A0A4V2UP70_9PROT</name>
<dbReference type="GO" id="GO:0016020">
    <property type="term" value="C:membrane"/>
    <property type="evidence" value="ECO:0007669"/>
    <property type="project" value="UniProtKB-SubCell"/>
</dbReference>
<dbReference type="EMBL" id="SLZW01000001">
    <property type="protein sequence ID" value="TCS64761.1"/>
    <property type="molecule type" value="Genomic_DNA"/>
</dbReference>
<evidence type="ECO:0000313" key="8">
    <source>
        <dbReference type="Proteomes" id="UP000295304"/>
    </source>
</evidence>
<evidence type="ECO:0000313" key="7">
    <source>
        <dbReference type="EMBL" id="TCS64761.1"/>
    </source>
</evidence>
<keyword evidence="8" id="KW-1185">Reference proteome</keyword>
<feature type="transmembrane region" description="Helical" evidence="5">
    <location>
        <begin position="199"/>
        <end position="220"/>
    </location>
</feature>
<feature type="transmembrane region" description="Helical" evidence="5">
    <location>
        <begin position="6"/>
        <end position="23"/>
    </location>
</feature>
<dbReference type="AlphaFoldDB" id="A0A4V2UP70"/>
<protein>
    <submittedName>
        <fullName evidence="7">Putative membrane protein</fullName>
    </submittedName>
</protein>
<evidence type="ECO:0000256" key="4">
    <source>
        <dbReference type="ARBA" id="ARBA00023136"/>
    </source>
</evidence>
<dbReference type="Proteomes" id="UP000295304">
    <property type="component" value="Unassembled WGS sequence"/>
</dbReference>
<dbReference type="RefSeq" id="WP_132937517.1">
    <property type="nucleotide sequence ID" value="NZ_CP119676.1"/>
</dbReference>
<comment type="subcellular location">
    <subcellularLocation>
        <location evidence="1">Membrane</location>
        <topology evidence="1">Multi-pass membrane protein</topology>
    </subcellularLocation>
</comment>
<keyword evidence="2 5" id="KW-0812">Transmembrane</keyword>
<keyword evidence="4 5" id="KW-0472">Membrane</keyword>
<feature type="transmembrane region" description="Helical" evidence="5">
    <location>
        <begin position="137"/>
        <end position="157"/>
    </location>
</feature>
<dbReference type="Pfam" id="PF07298">
    <property type="entry name" value="NnrU"/>
    <property type="match status" value="1"/>
</dbReference>
<dbReference type="InterPro" id="IPR009915">
    <property type="entry name" value="NnrU_dom"/>
</dbReference>
<gene>
    <name evidence="7" type="ORF">EDD55_10189</name>
</gene>
<proteinExistence type="predicted"/>
<accession>A0A4V2UP70</accession>
<keyword evidence="3 5" id="KW-1133">Transmembrane helix</keyword>